<evidence type="ECO:0000313" key="3">
    <source>
        <dbReference type="Proteomes" id="UP001519924"/>
    </source>
</evidence>
<feature type="region of interest" description="Disordered" evidence="1">
    <location>
        <begin position="1"/>
        <end position="21"/>
    </location>
</feature>
<dbReference type="EMBL" id="JAHZUY010000023">
    <property type="protein sequence ID" value="MBW8269824.1"/>
    <property type="molecule type" value="Genomic_DNA"/>
</dbReference>
<sequence length="220" mass="22062">MPDGLRGRGASAAAAPPPPPSAEAIEAAVRAVLGSLEGDLTAKEAALLAELEALGRTVRRVKAEIAALGVEDITASHIPSATDELDAVVEHTAAATNEILDCCETLERLEPQLGGEGQAALRGAITRIYEACSFQDITGQRIAKVVAALKAIEARVAAVVGTVARVAPAADAGGAAASPAEAAAGARPPPTEGQALAQGPQLPGAGVSQDEIDRLLASFD</sequence>
<feature type="compositionally biased region" description="Low complexity" evidence="1">
    <location>
        <begin position="176"/>
        <end position="186"/>
    </location>
</feature>
<dbReference type="Proteomes" id="UP001519924">
    <property type="component" value="Unassembled WGS sequence"/>
</dbReference>
<accession>A0ABS7F2V5</accession>
<gene>
    <name evidence="2" type="ORF">K1J50_10025</name>
</gene>
<dbReference type="GO" id="GO:0016787">
    <property type="term" value="F:hydrolase activity"/>
    <property type="evidence" value="ECO:0007669"/>
    <property type="project" value="UniProtKB-KW"/>
</dbReference>
<protein>
    <submittedName>
        <fullName evidence="2">Protein phosphatase CheZ</fullName>
        <ecNumber evidence="2">3.6.1.-</ecNumber>
    </submittedName>
</protein>
<keyword evidence="3" id="KW-1185">Reference proteome</keyword>
<feature type="region of interest" description="Disordered" evidence="1">
    <location>
        <begin position="176"/>
        <end position="207"/>
    </location>
</feature>
<organism evidence="2 3">
    <name type="scientific">Caldovatus aquaticus</name>
    <dbReference type="NCBI Taxonomy" id="2865671"/>
    <lineage>
        <taxon>Bacteria</taxon>
        <taxon>Pseudomonadati</taxon>
        <taxon>Pseudomonadota</taxon>
        <taxon>Alphaproteobacteria</taxon>
        <taxon>Acetobacterales</taxon>
        <taxon>Roseomonadaceae</taxon>
        <taxon>Caldovatus</taxon>
    </lineage>
</organism>
<evidence type="ECO:0000256" key="1">
    <source>
        <dbReference type="SAM" id="MobiDB-lite"/>
    </source>
</evidence>
<dbReference type="RefSeq" id="WP_220117578.1">
    <property type="nucleotide sequence ID" value="NZ_JAHZUY010000023.1"/>
</dbReference>
<comment type="caution">
    <text evidence="2">The sequence shown here is derived from an EMBL/GenBank/DDBJ whole genome shotgun (WGS) entry which is preliminary data.</text>
</comment>
<keyword evidence="2" id="KW-0378">Hydrolase</keyword>
<reference evidence="2 3" key="1">
    <citation type="submission" date="2021-08" db="EMBL/GenBank/DDBJ databases">
        <title>Caldovatus sediminis gen. nov., sp. nov., a moderately thermophilic bacterium isolated from a hot spring.</title>
        <authorList>
            <person name="Hu C.-J."/>
            <person name="Li W.-J."/>
            <person name="Xian W.-D."/>
        </authorList>
    </citation>
    <scope>NUCLEOTIDE SEQUENCE [LARGE SCALE GENOMIC DNA]</scope>
    <source>
        <strain evidence="2 3">SYSU G05006</strain>
    </source>
</reference>
<dbReference type="Gene3D" id="1.10.287.500">
    <property type="entry name" value="Helix hairpin bin"/>
    <property type="match status" value="2"/>
</dbReference>
<dbReference type="SUPFAM" id="SSF75708">
    <property type="entry name" value="Chemotaxis phosphatase CheZ"/>
    <property type="match status" value="1"/>
</dbReference>
<name>A0ABS7F2V5_9PROT</name>
<dbReference type="EC" id="3.6.1.-" evidence="2"/>
<evidence type="ECO:0000313" key="2">
    <source>
        <dbReference type="EMBL" id="MBW8269824.1"/>
    </source>
</evidence>
<proteinExistence type="predicted"/>